<comment type="caution">
    <text evidence="1">The sequence shown here is derived from an EMBL/GenBank/DDBJ whole genome shotgun (WGS) entry which is preliminary data.</text>
</comment>
<gene>
    <name evidence="1" type="ORF">M3D93_01570</name>
</gene>
<protein>
    <recommendedName>
        <fullName evidence="3">DUF5069 domain-containing protein</fullName>
    </recommendedName>
</protein>
<evidence type="ECO:0000313" key="1">
    <source>
        <dbReference type="EMBL" id="MCT2116454.1"/>
    </source>
</evidence>
<dbReference type="EMBL" id="JALXTC010000004">
    <property type="protein sequence ID" value="MCT2116454.1"/>
    <property type="molecule type" value="Genomic_DNA"/>
</dbReference>
<evidence type="ECO:0008006" key="3">
    <source>
        <dbReference type="Google" id="ProtNLM"/>
    </source>
</evidence>
<accession>A0AAW5Q2R1</accession>
<proteinExistence type="predicted"/>
<dbReference type="RefSeq" id="WP_070719800.1">
    <property type="nucleotide sequence ID" value="NZ_JALXRO010000002.1"/>
</dbReference>
<name>A0AAW5Q2R1_9ACTN</name>
<sequence>MPDEATTNVIRVIDLRILGKEMFDPTQWGIVGPRFVERMTEVLRLLHRVSEGRASLLDVPRVLRDTDFVDSLAGSLAVPDADLQAWLKAEKLTRRSSEFGELNA</sequence>
<reference evidence="1" key="1">
    <citation type="submission" date="2022-04" db="EMBL/GenBank/DDBJ databases">
        <title>Human microbiome associated bacterial genomes.</title>
        <authorList>
            <person name="Sandstrom S."/>
            <person name="Salamzade R."/>
            <person name="Kalan L.R."/>
        </authorList>
    </citation>
    <scope>NUCLEOTIDE SEQUENCE</scope>
    <source>
        <strain evidence="1">P3-SID1762</strain>
    </source>
</reference>
<dbReference type="Proteomes" id="UP001206890">
    <property type="component" value="Unassembled WGS sequence"/>
</dbReference>
<dbReference type="AlphaFoldDB" id="A0AAW5Q2R1"/>
<evidence type="ECO:0000313" key="2">
    <source>
        <dbReference type="Proteomes" id="UP001206890"/>
    </source>
</evidence>
<organism evidence="1 2">
    <name type="scientific">Dietzia cinnamea</name>
    <dbReference type="NCBI Taxonomy" id="321318"/>
    <lineage>
        <taxon>Bacteria</taxon>
        <taxon>Bacillati</taxon>
        <taxon>Actinomycetota</taxon>
        <taxon>Actinomycetes</taxon>
        <taxon>Mycobacteriales</taxon>
        <taxon>Dietziaceae</taxon>
        <taxon>Dietzia</taxon>
    </lineage>
</organism>